<reference evidence="8" key="1">
    <citation type="submission" date="2021-07" db="EMBL/GenBank/DDBJ databases">
        <title>The complete genome sequence of Alicyclobacillus acidoterrestris DSM 3922, a guaiacol producing strain.</title>
        <authorList>
            <person name="Leonardo I.C."/>
            <person name="Barreto Crespo M.T."/>
            <person name="Gaspar F.B."/>
        </authorList>
    </citation>
    <scope>NUCLEOTIDE SEQUENCE</scope>
    <source>
        <strain evidence="8">DSM 3922</strain>
    </source>
</reference>
<evidence type="ECO:0000256" key="1">
    <source>
        <dbReference type="ARBA" id="ARBA00009277"/>
    </source>
</evidence>
<evidence type="ECO:0000256" key="3">
    <source>
        <dbReference type="ARBA" id="ARBA00023125"/>
    </source>
</evidence>
<dbReference type="EMBL" id="CP080467">
    <property type="protein sequence ID" value="UNO49536.1"/>
    <property type="molecule type" value="Genomic_DNA"/>
</dbReference>
<keyword evidence="4" id="KW-0233">DNA recombination</keyword>
<evidence type="ECO:0000259" key="7">
    <source>
        <dbReference type="PROSITE" id="PS50994"/>
    </source>
</evidence>
<dbReference type="GO" id="GO:0032196">
    <property type="term" value="P:transposition"/>
    <property type="evidence" value="ECO:0007669"/>
    <property type="project" value="UniProtKB-KW"/>
</dbReference>
<dbReference type="Pfam" id="PF00665">
    <property type="entry name" value="rve"/>
    <property type="match status" value="1"/>
</dbReference>
<evidence type="ECO:0000259" key="6">
    <source>
        <dbReference type="PROSITE" id="PS50531"/>
    </source>
</evidence>
<dbReference type="KEGG" id="aaco:K1I37_03015"/>
<protein>
    <submittedName>
        <fullName evidence="8">IS21 family transposase</fullName>
    </submittedName>
</protein>
<feature type="domain" description="Integrase catalytic" evidence="7">
    <location>
        <begin position="113"/>
        <end position="287"/>
    </location>
</feature>
<evidence type="ECO:0000313" key="10">
    <source>
        <dbReference type="Proteomes" id="UP000829401"/>
    </source>
</evidence>
<feature type="region of interest" description="Disordered" evidence="5">
    <location>
        <begin position="37"/>
        <end position="58"/>
    </location>
</feature>
<dbReference type="EMBL" id="CP080467">
    <property type="protein sequence ID" value="UNO49429.1"/>
    <property type="molecule type" value="Genomic_DNA"/>
</dbReference>
<dbReference type="KEGG" id="aaco:K1I37_02440"/>
<dbReference type="Gene3D" id="3.30.420.10">
    <property type="entry name" value="Ribonuclease H-like superfamily/Ribonuclease H"/>
    <property type="match status" value="1"/>
</dbReference>
<evidence type="ECO:0000256" key="2">
    <source>
        <dbReference type="ARBA" id="ARBA00022578"/>
    </source>
</evidence>
<dbReference type="PROSITE" id="PS50531">
    <property type="entry name" value="HTH_IS21"/>
    <property type="match status" value="1"/>
</dbReference>
<dbReference type="SUPFAM" id="SSF53098">
    <property type="entry name" value="Ribonuclease H-like"/>
    <property type="match status" value="1"/>
</dbReference>
<dbReference type="InterPro" id="IPR036397">
    <property type="entry name" value="RNaseH_sf"/>
</dbReference>
<dbReference type="Pfam" id="PF22483">
    <property type="entry name" value="Mu-transpos_C_2"/>
    <property type="match status" value="1"/>
</dbReference>
<dbReference type="PROSITE" id="PS50994">
    <property type="entry name" value="INTEGRASE"/>
    <property type="match status" value="1"/>
</dbReference>
<dbReference type="InterPro" id="IPR012337">
    <property type="entry name" value="RNaseH-like_sf"/>
</dbReference>
<dbReference type="NCBIfam" id="NF033546">
    <property type="entry name" value="transpos_IS21"/>
    <property type="match status" value="1"/>
</dbReference>
<dbReference type="GO" id="GO:0003677">
    <property type="term" value="F:DNA binding"/>
    <property type="evidence" value="ECO:0007669"/>
    <property type="project" value="UniProtKB-KW"/>
</dbReference>
<proteinExistence type="inferred from homology"/>
<evidence type="ECO:0000313" key="9">
    <source>
        <dbReference type="EMBL" id="UNO49536.1"/>
    </source>
</evidence>
<comment type="similarity">
    <text evidence="1">Belongs to the transposase IS21/IS408/IS1162 family.</text>
</comment>
<dbReference type="GO" id="GO:0015074">
    <property type="term" value="P:DNA integration"/>
    <property type="evidence" value="ECO:0007669"/>
    <property type="project" value="InterPro"/>
</dbReference>
<dbReference type="PANTHER" id="PTHR35004:SF6">
    <property type="entry name" value="TRANSPOSASE"/>
    <property type="match status" value="1"/>
</dbReference>
<evidence type="ECO:0000256" key="5">
    <source>
        <dbReference type="SAM" id="MobiDB-lite"/>
    </source>
</evidence>
<keyword evidence="3" id="KW-0238">DNA-binding</keyword>
<keyword evidence="2" id="KW-0815">Transposition</keyword>
<dbReference type="Proteomes" id="UP000829401">
    <property type="component" value="Chromosome"/>
</dbReference>
<gene>
    <name evidence="8" type="primary">istA</name>
    <name evidence="8" type="ORF">K1I37_02440</name>
    <name evidence="9" type="ORF">K1I37_03015</name>
</gene>
<dbReference type="AlphaFoldDB" id="A0A9E6ZUI8"/>
<evidence type="ECO:0000256" key="4">
    <source>
        <dbReference type="ARBA" id="ARBA00023172"/>
    </source>
</evidence>
<organism evidence="8 10">
    <name type="scientific">Alicyclobacillus acidoterrestris (strain ATCC 49025 / DSM 3922 / CIP 106132 / NCIMB 13137 / GD3B)</name>
    <dbReference type="NCBI Taxonomy" id="1356854"/>
    <lineage>
        <taxon>Bacteria</taxon>
        <taxon>Bacillati</taxon>
        <taxon>Bacillota</taxon>
        <taxon>Bacilli</taxon>
        <taxon>Bacillales</taxon>
        <taxon>Alicyclobacillaceae</taxon>
        <taxon>Alicyclobacillus</taxon>
    </lineage>
</organism>
<dbReference type="InterPro" id="IPR017894">
    <property type="entry name" value="HTH_IS21_transposase_type"/>
</dbReference>
<name>A0A9E6ZUI8_ALIAG</name>
<reference evidence="10" key="2">
    <citation type="journal article" date="2022" name="G3 (Bethesda)">
        <title>Unveiling the complete genome sequence of Alicyclobacillus acidoterrestris DSM 3922T, a taint-producing strain.</title>
        <authorList>
            <person name="Leonardo I.C."/>
            <person name="Barreto Crespo M.T."/>
            <person name="Gaspar F.B."/>
        </authorList>
    </citation>
    <scope>NUCLEOTIDE SEQUENCE [LARGE SCALE GENOMIC DNA]</scope>
    <source>
        <strain evidence="10">DSM 3922</strain>
    </source>
</reference>
<dbReference type="InterPro" id="IPR054353">
    <property type="entry name" value="IstA-like_C"/>
</dbReference>
<dbReference type="PANTHER" id="PTHR35004">
    <property type="entry name" value="TRANSPOSASE RV3428C-RELATED"/>
    <property type="match status" value="1"/>
</dbReference>
<dbReference type="Gene3D" id="1.10.10.60">
    <property type="entry name" value="Homeodomain-like"/>
    <property type="match status" value="1"/>
</dbReference>
<feature type="domain" description="HTH IS21-type" evidence="6">
    <location>
        <begin position="4"/>
        <end position="68"/>
    </location>
</feature>
<accession>A0A9E6ZUI8</accession>
<dbReference type="GO" id="GO:0006310">
    <property type="term" value="P:DNA recombination"/>
    <property type="evidence" value="ECO:0007669"/>
    <property type="project" value="UniProtKB-KW"/>
</dbReference>
<sequence length="409" mass="47144">MTESEKMEVRRMYQEGVSISELSRRTGHDRKTIRKVVQEQEDGKKPLAGTKRKGSKLEPYKPYVEQRMRFGVLNAERILREIREQGYTGGITVLREFMHPLRPAVSAKATVRFETGPGEQAQIDLGAFPYIDAEENRRTLWCFAMVLSYSRMLYLEFIKASDQLHILQALRNALEFFDGVPKTILSDNCAPLVLSNDGHGHVEWQPAYLDFAKYYGFVPKACKPYRSRTKGKIERPIRYIRDSFWPTAFVDLADVNQQAVIWRDTVANIRIHGTTHERPQSRFPDEKLQRLPKHRYLLAYSALRKVLNDCRISWNASLYSVPWQYVGKNVLVRTFETGRLQIEYGGQVIAEHSLVDKHQVSINPEHVKGIPMDTPRHSRGKVAGLQVEPDVEQRDLDVYEQIASGGQLQ</sequence>
<keyword evidence="10" id="KW-1185">Reference proteome</keyword>
<evidence type="ECO:0000313" key="8">
    <source>
        <dbReference type="EMBL" id="UNO49429.1"/>
    </source>
</evidence>
<dbReference type="InterPro" id="IPR001584">
    <property type="entry name" value="Integrase_cat-core"/>
</dbReference>